<dbReference type="InterPro" id="IPR057666">
    <property type="entry name" value="DrpA_SLOG"/>
</dbReference>
<proteinExistence type="inferred from homology"/>
<feature type="domain" description="Smf/DprA SLOG" evidence="3">
    <location>
        <begin position="203"/>
        <end position="375"/>
    </location>
</feature>
<keyword evidence="5" id="KW-1185">Reference proteome</keyword>
<organism evidence="4 5">
    <name type="scientific">Actinomyces denticolens</name>
    <dbReference type="NCBI Taxonomy" id="52767"/>
    <lineage>
        <taxon>Bacteria</taxon>
        <taxon>Bacillati</taxon>
        <taxon>Actinomycetota</taxon>
        <taxon>Actinomycetes</taxon>
        <taxon>Actinomycetales</taxon>
        <taxon>Actinomycetaceae</taxon>
        <taxon>Actinomyces</taxon>
    </lineage>
</organism>
<accession>A0ABY1ICK2</accession>
<dbReference type="InterPro" id="IPR036388">
    <property type="entry name" value="WH-like_DNA-bd_sf"/>
</dbReference>
<name>A0ABY1ICK2_9ACTO</name>
<evidence type="ECO:0000256" key="2">
    <source>
        <dbReference type="SAM" id="MobiDB-lite"/>
    </source>
</evidence>
<dbReference type="Gene3D" id="3.40.50.450">
    <property type="match status" value="1"/>
</dbReference>
<comment type="caution">
    <text evidence="4">The sequence shown here is derived from an EMBL/GenBank/DDBJ whole genome shotgun (WGS) entry which is preliminary data.</text>
</comment>
<dbReference type="SUPFAM" id="SSF102405">
    <property type="entry name" value="MCP/YpsA-like"/>
    <property type="match status" value="1"/>
</dbReference>
<evidence type="ECO:0000256" key="1">
    <source>
        <dbReference type="ARBA" id="ARBA00006525"/>
    </source>
</evidence>
<dbReference type="PANTHER" id="PTHR43022">
    <property type="entry name" value="PROTEIN SMF"/>
    <property type="match status" value="1"/>
</dbReference>
<sequence length="477" mass="49056">MSAQSTTAAVAPDAALRPVLPIDGTAPSGDAPMPRPPEARPAEPPDEADFLARATWSRLAEPADHAATLLVAGLGAPEALAWARHRAEHGSGRPEAPPLPEPLLEGTAPRRWASAVERWAPRLAGLDIRRELDVLERLGGSLVVPGDPWWPPGLDDLEHPPFCLWLRGDPALLVGREEAGAAESSLGLPVREDRMGAGRGAGHALALVGARDSTAYGERMAIDLARGLTDAGALIVSGGAFGIDAAAHRGALTAGPTLSVSAGGVDRLYPAGNAALLEAVVDHGALVAEVPPGSQPARHRFLTRNRIIAAMTGATLVVEAAWRSGALSTAHHAMEIGRPVGAVPGPVTSMASGGCHRLLRQGATCVTDIEEALELLLPVGDADADALKEESAGARRPGLLDGLDAVSAVVVDALPVRAAASIESIARAAGLSERETLAALGTLELAGRARRDGARWRRPAQCRAAPDAAALSSTLEA</sequence>
<dbReference type="Proteomes" id="UP000184390">
    <property type="component" value="Unassembled WGS sequence"/>
</dbReference>
<reference evidence="4 5" key="1">
    <citation type="submission" date="2016-11" db="EMBL/GenBank/DDBJ databases">
        <authorList>
            <person name="Varghese N."/>
            <person name="Submissions S."/>
        </authorList>
    </citation>
    <scope>NUCLEOTIDE SEQUENCE [LARGE SCALE GENOMIC DNA]</scope>
    <source>
        <strain evidence="4 5">PA</strain>
    </source>
</reference>
<feature type="region of interest" description="Disordered" evidence="2">
    <location>
        <begin position="85"/>
        <end position="104"/>
    </location>
</feature>
<evidence type="ECO:0000313" key="5">
    <source>
        <dbReference type="Proteomes" id="UP000184390"/>
    </source>
</evidence>
<dbReference type="InterPro" id="IPR003488">
    <property type="entry name" value="DprA"/>
</dbReference>
<protein>
    <submittedName>
        <fullName evidence="4">DNA processing protein</fullName>
    </submittedName>
</protein>
<dbReference type="Gene3D" id="1.10.10.10">
    <property type="entry name" value="Winged helix-like DNA-binding domain superfamily/Winged helix DNA-binding domain"/>
    <property type="match status" value="1"/>
</dbReference>
<comment type="similarity">
    <text evidence="1">Belongs to the DprA/Smf family.</text>
</comment>
<evidence type="ECO:0000259" key="3">
    <source>
        <dbReference type="Pfam" id="PF02481"/>
    </source>
</evidence>
<feature type="region of interest" description="Disordered" evidence="2">
    <location>
        <begin position="1"/>
        <end position="46"/>
    </location>
</feature>
<evidence type="ECO:0000313" key="4">
    <source>
        <dbReference type="EMBL" id="SHI97588.1"/>
    </source>
</evidence>
<dbReference type="PANTHER" id="PTHR43022:SF1">
    <property type="entry name" value="PROTEIN SMF"/>
    <property type="match status" value="1"/>
</dbReference>
<dbReference type="Pfam" id="PF02481">
    <property type="entry name" value="DNA_processg_A"/>
    <property type="match status" value="1"/>
</dbReference>
<gene>
    <name evidence="4" type="ORF">SAMN05216246_10824</name>
</gene>
<dbReference type="EMBL" id="FQYL01000008">
    <property type="protein sequence ID" value="SHI97588.1"/>
    <property type="molecule type" value="Genomic_DNA"/>
</dbReference>